<dbReference type="GO" id="GO:0051225">
    <property type="term" value="P:spindle assembly"/>
    <property type="evidence" value="ECO:0007669"/>
    <property type="project" value="InterPro"/>
</dbReference>
<gene>
    <name evidence="12 13" type="primary">HAUS1</name>
</gene>
<dbReference type="PRINTS" id="PR02087">
    <property type="entry name" value="HAUSAUGMINL1"/>
</dbReference>
<dbReference type="OrthoDB" id="5372507at2759"/>
<dbReference type="GO" id="GO:0005819">
    <property type="term" value="C:spindle"/>
    <property type="evidence" value="ECO:0007669"/>
    <property type="project" value="UniProtKB-SubCell"/>
</dbReference>
<evidence type="ECO:0000256" key="1">
    <source>
        <dbReference type="ARBA" id="ARBA00004186"/>
    </source>
</evidence>
<dbReference type="Proteomes" id="UP000189705">
    <property type="component" value="Unplaced"/>
</dbReference>
<dbReference type="GO" id="GO:0005874">
    <property type="term" value="C:microtubule"/>
    <property type="evidence" value="ECO:0007669"/>
    <property type="project" value="UniProtKB-KW"/>
</dbReference>
<dbReference type="RefSeq" id="XP_014380769.1">
    <property type="nucleotide sequence ID" value="XM_014525283.2"/>
</dbReference>
<dbReference type="eggNOG" id="ENOG502QSQA">
    <property type="taxonomic scope" value="Eukaryota"/>
</dbReference>
<dbReference type="PANTHER" id="PTHR31570">
    <property type="entry name" value="HAUS AUGMIN-LIKE COMPLEX SUBUNIT 1"/>
    <property type="match status" value="1"/>
</dbReference>
<evidence type="ECO:0000313" key="11">
    <source>
        <dbReference type="Proteomes" id="UP000189705"/>
    </source>
</evidence>
<dbReference type="RefSeq" id="XP_006034917.1">
    <property type="nucleotide sequence ID" value="XM_006034855.3"/>
</dbReference>
<evidence type="ECO:0000256" key="7">
    <source>
        <dbReference type="ARBA" id="ARBA00023054"/>
    </source>
</evidence>
<sequence>MGSSGKSAAARALGELSSGSRAAPQGVAWGRICQVTLWLKKVYGDQPIPQYKVNARSVDILHQLAECNETRDRDISLLMDDMKQKTAEYGLEANYLQDLLAQSVNLSLTCLSKMGTHYLNALVDSAMALETKDTSLASFIPAINDLTSDLHKVESRNRELELELTTFREKLTKALVLEKRLQDDLKKTEEHVMVEKAKADSRTQNMKFLKNKSEDFKFRIKAAEEQLVANRMDPSLTHESLVSLSEKLAELKQQTRPLKKKLKSYLDLTPNPSLARVKIEEVKRELNALEEEFSAKVDMLALSVPEPRKHQFM</sequence>
<dbReference type="InterPro" id="IPR026243">
    <property type="entry name" value="HAUS1"/>
</dbReference>
<keyword evidence="8" id="KW-0206">Cytoskeleton</keyword>
<organism evidence="12">
    <name type="scientific">Alligator sinensis</name>
    <name type="common">Chinese alligator</name>
    <dbReference type="NCBI Taxonomy" id="38654"/>
    <lineage>
        <taxon>Eukaryota</taxon>
        <taxon>Metazoa</taxon>
        <taxon>Chordata</taxon>
        <taxon>Craniata</taxon>
        <taxon>Vertebrata</taxon>
        <taxon>Euteleostomi</taxon>
        <taxon>Archelosauria</taxon>
        <taxon>Archosauria</taxon>
        <taxon>Crocodylia</taxon>
        <taxon>Alligatoridae</taxon>
        <taxon>Alligatorinae</taxon>
        <taxon>Alligator</taxon>
    </lineage>
</organism>
<keyword evidence="5" id="KW-0493">Microtubule</keyword>
<dbReference type="GO" id="GO:0051301">
    <property type="term" value="P:cell division"/>
    <property type="evidence" value="ECO:0007669"/>
    <property type="project" value="UniProtKB-KW"/>
</dbReference>
<dbReference type="GeneID" id="102382761"/>
<evidence type="ECO:0000256" key="4">
    <source>
        <dbReference type="ARBA" id="ARBA00022618"/>
    </source>
</evidence>
<evidence type="ECO:0000256" key="2">
    <source>
        <dbReference type="ARBA" id="ARBA00005479"/>
    </source>
</evidence>
<dbReference type="STRING" id="38654.A0A1U7SBZ2"/>
<keyword evidence="9" id="KW-0131">Cell cycle</keyword>
<comment type="similarity">
    <text evidence="2">Belongs to the HAUS1 family.</text>
</comment>
<evidence type="ECO:0000256" key="10">
    <source>
        <dbReference type="SAM" id="Coils"/>
    </source>
</evidence>
<proteinExistence type="inferred from homology"/>
<dbReference type="Pfam" id="PF25762">
    <property type="entry name" value="HAUS1"/>
    <property type="match status" value="1"/>
</dbReference>
<name>A0A1U7SBZ2_ALLSI</name>
<accession>A0A1U7SBZ2</accession>
<evidence type="ECO:0000256" key="6">
    <source>
        <dbReference type="ARBA" id="ARBA00022776"/>
    </source>
</evidence>
<evidence type="ECO:0000256" key="8">
    <source>
        <dbReference type="ARBA" id="ARBA00023212"/>
    </source>
</evidence>
<dbReference type="CTD" id="115106"/>
<keyword evidence="6" id="KW-0498">Mitosis</keyword>
<dbReference type="GO" id="GO:0070652">
    <property type="term" value="C:HAUS complex"/>
    <property type="evidence" value="ECO:0007669"/>
    <property type="project" value="InterPro"/>
</dbReference>
<evidence type="ECO:0000313" key="12">
    <source>
        <dbReference type="RefSeq" id="XP_006034917.1"/>
    </source>
</evidence>
<dbReference type="PANTHER" id="PTHR31570:SF1">
    <property type="entry name" value="HAUS AUGMIN-LIKE COMPLEX SUBUNIT 1"/>
    <property type="match status" value="1"/>
</dbReference>
<dbReference type="KEGG" id="asn:102382761"/>
<comment type="subcellular location">
    <subcellularLocation>
        <location evidence="1">Cytoplasm</location>
        <location evidence="1">Cytoskeleton</location>
        <location evidence="1">Spindle</location>
    </subcellularLocation>
</comment>
<keyword evidence="7 10" id="KW-0175">Coiled coil</keyword>
<feature type="coiled-coil region" evidence="10">
    <location>
        <begin position="143"/>
        <end position="170"/>
    </location>
</feature>
<keyword evidence="3" id="KW-0963">Cytoplasm</keyword>
<evidence type="ECO:0000313" key="13">
    <source>
        <dbReference type="RefSeq" id="XP_014380769.1"/>
    </source>
</evidence>
<reference evidence="12" key="1">
    <citation type="submission" date="2022-04" db="UniProtKB">
        <authorList>
            <consortium name="RefSeq"/>
        </authorList>
    </citation>
    <scope>IDENTIFICATION</scope>
</reference>
<dbReference type="GO" id="GO:0007098">
    <property type="term" value="P:centrosome cycle"/>
    <property type="evidence" value="ECO:0007669"/>
    <property type="project" value="TreeGrafter"/>
</dbReference>
<dbReference type="AlphaFoldDB" id="A0A1U7SBZ2"/>
<protein>
    <submittedName>
        <fullName evidence="12 13">HAUS augmin-like complex subunit 1 isoform X1</fullName>
    </submittedName>
</protein>
<evidence type="ECO:0000256" key="9">
    <source>
        <dbReference type="ARBA" id="ARBA00023306"/>
    </source>
</evidence>
<dbReference type="GO" id="GO:0005829">
    <property type="term" value="C:cytosol"/>
    <property type="evidence" value="ECO:0007669"/>
    <property type="project" value="TreeGrafter"/>
</dbReference>
<evidence type="ECO:0000256" key="3">
    <source>
        <dbReference type="ARBA" id="ARBA00022490"/>
    </source>
</evidence>
<keyword evidence="4" id="KW-0132">Cell division</keyword>
<evidence type="ECO:0000256" key="5">
    <source>
        <dbReference type="ARBA" id="ARBA00022701"/>
    </source>
</evidence>
<keyword evidence="11" id="KW-1185">Reference proteome</keyword>